<keyword evidence="2" id="KW-0444">Lipid biosynthesis</keyword>
<dbReference type="OrthoDB" id="9806880at2"/>
<comment type="caution">
    <text evidence="8">The sequence shown here is derived from an EMBL/GenBank/DDBJ whole genome shotgun (WGS) entry which is preliminary data.</text>
</comment>
<evidence type="ECO:0000256" key="1">
    <source>
        <dbReference type="ARBA" id="ARBA00005189"/>
    </source>
</evidence>
<keyword evidence="5 8" id="KW-0012">Acyltransferase</keyword>
<accession>A0A423Q1Q4</accession>
<keyword evidence="6" id="KW-0472">Membrane</keyword>
<evidence type="ECO:0000256" key="2">
    <source>
        <dbReference type="ARBA" id="ARBA00022516"/>
    </source>
</evidence>
<dbReference type="PANTHER" id="PTHR10434">
    <property type="entry name" value="1-ACYL-SN-GLYCEROL-3-PHOSPHATE ACYLTRANSFERASE"/>
    <property type="match status" value="1"/>
</dbReference>
<evidence type="ECO:0000256" key="6">
    <source>
        <dbReference type="SAM" id="Phobius"/>
    </source>
</evidence>
<keyword evidence="4" id="KW-0443">Lipid metabolism</keyword>
<protein>
    <submittedName>
        <fullName evidence="8">Glycerol acyltransferase</fullName>
    </submittedName>
</protein>
<dbReference type="CDD" id="cd07989">
    <property type="entry name" value="LPLAT_AGPAT-like"/>
    <property type="match status" value="1"/>
</dbReference>
<dbReference type="EMBL" id="AYKG01000002">
    <property type="protein sequence ID" value="ROO32303.1"/>
    <property type="molecule type" value="Genomic_DNA"/>
</dbReference>
<dbReference type="GO" id="GO:0003841">
    <property type="term" value="F:1-acylglycerol-3-phosphate O-acyltransferase activity"/>
    <property type="evidence" value="ECO:0007669"/>
    <property type="project" value="TreeGrafter"/>
</dbReference>
<name>A0A423Q1Q4_9GAMM</name>
<dbReference type="PANTHER" id="PTHR10434:SF64">
    <property type="entry name" value="1-ACYL-SN-GLYCEROL-3-PHOSPHATE ACYLTRANSFERASE-RELATED"/>
    <property type="match status" value="1"/>
</dbReference>
<dbReference type="RefSeq" id="WP_123656870.1">
    <property type="nucleotide sequence ID" value="NZ_AYKG01000002.1"/>
</dbReference>
<dbReference type="InterPro" id="IPR002123">
    <property type="entry name" value="Plipid/glycerol_acylTrfase"/>
</dbReference>
<feature type="domain" description="Phospholipid/glycerol acyltransferase" evidence="7">
    <location>
        <begin position="78"/>
        <end position="189"/>
    </location>
</feature>
<evidence type="ECO:0000313" key="9">
    <source>
        <dbReference type="Proteomes" id="UP000285310"/>
    </source>
</evidence>
<keyword evidence="3 8" id="KW-0808">Transferase</keyword>
<keyword evidence="6" id="KW-1133">Transmembrane helix</keyword>
<gene>
    <name evidence="8" type="ORF">SAJA_01420</name>
</gene>
<evidence type="ECO:0000256" key="4">
    <source>
        <dbReference type="ARBA" id="ARBA00023098"/>
    </source>
</evidence>
<dbReference type="InParanoid" id="A0A423Q1Q4"/>
<keyword evidence="6" id="KW-0812">Transmembrane</keyword>
<comment type="pathway">
    <text evidence="1">Lipid metabolism.</text>
</comment>
<evidence type="ECO:0000256" key="3">
    <source>
        <dbReference type="ARBA" id="ARBA00022679"/>
    </source>
</evidence>
<feature type="transmembrane region" description="Helical" evidence="6">
    <location>
        <begin position="20"/>
        <end position="44"/>
    </location>
</feature>
<dbReference type="SUPFAM" id="SSF69593">
    <property type="entry name" value="Glycerol-3-phosphate (1)-acyltransferase"/>
    <property type="match status" value="1"/>
</dbReference>
<sequence>MSATQSSFSSDRPLLGRARLILKGIHFAGVLLLGVVLLPSVALLGRHAKHLINWWLGRMLAALAVDVELDGQAPAAPMLVVANHCSWLDILVLGWAFNTAFVSKAEVGKWPIVGSFARAGGTLFLSRGAGKTGETSARIREVLDNGRSVLFFPEGTTTCDPSPQRFHARLFAAAIDGGYSVLPVGLRYCDDTTPPGMHHALAPWVNEAPLGPHFKDLFRLRGITAQLRICAPINPRGYDRRSLAEAARTAVAHRQAVATAKALREGSVS</sequence>
<dbReference type="AlphaFoldDB" id="A0A423Q1Q4"/>
<keyword evidence="9" id="KW-1185">Reference proteome</keyword>
<evidence type="ECO:0000313" key="8">
    <source>
        <dbReference type="EMBL" id="ROO32303.1"/>
    </source>
</evidence>
<dbReference type="Proteomes" id="UP000285310">
    <property type="component" value="Unassembled WGS sequence"/>
</dbReference>
<dbReference type="GO" id="GO:0006654">
    <property type="term" value="P:phosphatidic acid biosynthetic process"/>
    <property type="evidence" value="ECO:0007669"/>
    <property type="project" value="TreeGrafter"/>
</dbReference>
<evidence type="ECO:0000256" key="5">
    <source>
        <dbReference type="ARBA" id="ARBA00023315"/>
    </source>
</evidence>
<proteinExistence type="predicted"/>
<organism evidence="8 9">
    <name type="scientific">Salinisphaera japonica YTM-1</name>
    <dbReference type="NCBI Taxonomy" id="1209778"/>
    <lineage>
        <taxon>Bacteria</taxon>
        <taxon>Pseudomonadati</taxon>
        <taxon>Pseudomonadota</taxon>
        <taxon>Gammaproteobacteria</taxon>
        <taxon>Salinisphaerales</taxon>
        <taxon>Salinisphaeraceae</taxon>
        <taxon>Salinisphaera</taxon>
    </lineage>
</organism>
<dbReference type="Pfam" id="PF01553">
    <property type="entry name" value="Acyltransferase"/>
    <property type="match status" value="1"/>
</dbReference>
<evidence type="ECO:0000259" key="7">
    <source>
        <dbReference type="SMART" id="SM00563"/>
    </source>
</evidence>
<reference evidence="8 9" key="1">
    <citation type="submission" date="2013-10" db="EMBL/GenBank/DDBJ databases">
        <title>Salinisphaera japonica YTM-1 Genome Sequencing.</title>
        <authorList>
            <person name="Lai Q."/>
            <person name="Li C."/>
            <person name="Shao Z."/>
        </authorList>
    </citation>
    <scope>NUCLEOTIDE SEQUENCE [LARGE SCALE GENOMIC DNA]</scope>
    <source>
        <strain evidence="8 9">YTM-1</strain>
    </source>
</reference>
<dbReference type="SMART" id="SM00563">
    <property type="entry name" value="PlsC"/>
    <property type="match status" value="1"/>
</dbReference>